<evidence type="ECO:0000259" key="11">
    <source>
        <dbReference type="PROSITE" id="PS51712"/>
    </source>
</evidence>
<gene>
    <name evidence="8" type="primary">der</name>
    <name evidence="12" type="ORF">A3G00_03150</name>
</gene>
<dbReference type="InterPro" id="IPR005225">
    <property type="entry name" value="Small_GTP-bd"/>
</dbReference>
<proteinExistence type="inferred from homology"/>
<accession>A0A1F6MVN8</accession>
<dbReference type="AlphaFoldDB" id="A0A1F6MVN8"/>
<sequence>MSTPATIKPNNLPTVVLVGRVNVGKSTLFNRLTEKNQAIVSGIPGTTRTNNEGLVLWRGKYFRLIDTGGLTFDEKIQLEPDIIKQSEMAVAEADIIIMVADAQDGVLPQEKELAKRIRRIANKPIMLVANKTDSEKIAKNLRLSEFMRLGLGKPFTVSAISGRSTGDLLEEILKILKKIKKNLKTKITEKEIIQVSLVGKPNVGKSSLFNKLIGQEKVIVSPIAHTTREPHDTLMSYEDPSVIRQAHGSGQVLINFIDTAGIRRKAKVEGELEQKGIGKSIQALEKSDICLFVIDGKEIISSQDQQLGGFLERRAKSVIILINKWDLSPDNSDRQRNDVKKMIYDEFPHLQFAPIMFISGKTGYRVHDIFPLITHAWRSRHTIVPEDALRAFLKQLIKTHRPARGKGTRQPEIIAIRQIASNPPVLNTVIKARTSLHRSYVNFIENKLREQFDFFATPVIIKLSKNKKL</sequence>
<feature type="domain" description="EngA-type G" evidence="11">
    <location>
        <begin position="193"/>
        <end position="381"/>
    </location>
</feature>
<feature type="binding site" evidence="8">
    <location>
        <begin position="66"/>
        <end position="70"/>
    </location>
    <ligand>
        <name>GTP</name>
        <dbReference type="ChEBI" id="CHEBI:37565"/>
        <label>1</label>
    </ligand>
</feature>
<organism evidence="12 13">
    <name type="scientific">Candidatus Magasanikbacteria bacterium RIFCSPLOWO2_12_FULL_43_12</name>
    <dbReference type="NCBI Taxonomy" id="1798692"/>
    <lineage>
        <taxon>Bacteria</taxon>
        <taxon>Candidatus Magasanikiibacteriota</taxon>
    </lineage>
</organism>
<dbReference type="Gene3D" id="3.40.50.300">
    <property type="entry name" value="P-loop containing nucleotide triphosphate hydrolases"/>
    <property type="match status" value="2"/>
</dbReference>
<dbReference type="InterPro" id="IPR015946">
    <property type="entry name" value="KH_dom-like_a/b"/>
</dbReference>
<feature type="domain" description="Guanylate kinase-like" evidence="10">
    <location>
        <begin position="12"/>
        <end position="221"/>
    </location>
</feature>
<dbReference type="Pfam" id="PF14714">
    <property type="entry name" value="KH_dom-like"/>
    <property type="match status" value="1"/>
</dbReference>
<feature type="binding site" evidence="8">
    <location>
        <begin position="130"/>
        <end position="133"/>
    </location>
    <ligand>
        <name>GTP</name>
        <dbReference type="ChEBI" id="CHEBI:37565"/>
        <label>1</label>
    </ligand>
</feature>
<evidence type="ECO:0000256" key="9">
    <source>
        <dbReference type="PROSITE-ProRule" id="PRU01049"/>
    </source>
</evidence>
<dbReference type="PANTHER" id="PTHR43834">
    <property type="entry name" value="GTPASE DER"/>
    <property type="match status" value="1"/>
</dbReference>
<dbReference type="InterPro" id="IPR032859">
    <property type="entry name" value="KH_dom-like"/>
</dbReference>
<dbReference type="GO" id="GO:0042254">
    <property type="term" value="P:ribosome biogenesis"/>
    <property type="evidence" value="ECO:0007669"/>
    <property type="project" value="UniProtKB-KW"/>
</dbReference>
<evidence type="ECO:0000256" key="7">
    <source>
        <dbReference type="ARBA" id="ARBA00032345"/>
    </source>
</evidence>
<dbReference type="PRINTS" id="PR00326">
    <property type="entry name" value="GTP1OBG"/>
</dbReference>
<dbReference type="Proteomes" id="UP000178347">
    <property type="component" value="Unassembled WGS sequence"/>
</dbReference>
<dbReference type="PROSITE" id="PS51712">
    <property type="entry name" value="G_ENGA"/>
    <property type="match status" value="2"/>
</dbReference>
<dbReference type="PANTHER" id="PTHR43834:SF6">
    <property type="entry name" value="GTPASE DER"/>
    <property type="match status" value="1"/>
</dbReference>
<dbReference type="EMBL" id="MFQN01000003">
    <property type="protein sequence ID" value="OGH75714.1"/>
    <property type="molecule type" value="Genomic_DNA"/>
</dbReference>
<evidence type="ECO:0000256" key="5">
    <source>
        <dbReference type="ARBA" id="ARBA00022741"/>
    </source>
</evidence>
<feature type="binding site" evidence="8">
    <location>
        <begin position="199"/>
        <end position="206"/>
    </location>
    <ligand>
        <name>GTP</name>
        <dbReference type="ChEBI" id="CHEBI:37565"/>
        <label>2</label>
    </ligand>
</feature>
<dbReference type="STRING" id="1798692.A3G00_03150"/>
<evidence type="ECO:0000256" key="1">
    <source>
        <dbReference type="ARBA" id="ARBA00008279"/>
    </source>
</evidence>
<feature type="domain" description="EngA-type G" evidence="11">
    <location>
        <begin position="13"/>
        <end position="180"/>
    </location>
</feature>
<feature type="binding site" evidence="8">
    <location>
        <begin position="323"/>
        <end position="326"/>
    </location>
    <ligand>
        <name>GTP</name>
        <dbReference type="ChEBI" id="CHEBI:37565"/>
        <label>2</label>
    </ligand>
</feature>
<keyword evidence="6 8" id="KW-0342">GTP-binding</keyword>
<feature type="binding site" evidence="8">
    <location>
        <begin position="19"/>
        <end position="26"/>
    </location>
    <ligand>
        <name>GTP</name>
        <dbReference type="ChEBI" id="CHEBI:37565"/>
        <label>1</label>
    </ligand>
</feature>
<name>A0A1F6MVN8_9BACT</name>
<comment type="function">
    <text evidence="8">GTPase that plays an essential role in the late steps of ribosome biogenesis.</text>
</comment>
<evidence type="ECO:0000256" key="3">
    <source>
        <dbReference type="ARBA" id="ARBA00022517"/>
    </source>
</evidence>
<dbReference type="SUPFAM" id="SSF52540">
    <property type="entry name" value="P-loop containing nucleoside triphosphate hydrolases"/>
    <property type="match status" value="2"/>
</dbReference>
<feature type="binding site" evidence="8">
    <location>
        <begin position="258"/>
        <end position="262"/>
    </location>
    <ligand>
        <name>GTP</name>
        <dbReference type="ChEBI" id="CHEBI:37565"/>
        <label>2</label>
    </ligand>
</feature>
<keyword evidence="5 8" id="KW-0547">Nucleotide-binding</keyword>
<dbReference type="InterPro" id="IPR027417">
    <property type="entry name" value="P-loop_NTPase"/>
</dbReference>
<dbReference type="PIRSF" id="PIRSF006485">
    <property type="entry name" value="GTP-binding_EngA"/>
    <property type="match status" value="1"/>
</dbReference>
<dbReference type="Gene3D" id="3.30.300.20">
    <property type="match status" value="1"/>
</dbReference>
<dbReference type="InterPro" id="IPR016484">
    <property type="entry name" value="GTPase_Der"/>
</dbReference>
<keyword evidence="3 8" id="KW-0690">Ribosome biogenesis</keyword>
<dbReference type="NCBIfam" id="TIGR03594">
    <property type="entry name" value="GTPase_EngA"/>
    <property type="match status" value="1"/>
</dbReference>
<evidence type="ECO:0000256" key="4">
    <source>
        <dbReference type="ARBA" id="ARBA00022737"/>
    </source>
</evidence>
<reference evidence="12 13" key="1">
    <citation type="journal article" date="2016" name="Nat. Commun.">
        <title>Thousands of microbial genomes shed light on interconnected biogeochemical processes in an aquifer system.</title>
        <authorList>
            <person name="Anantharaman K."/>
            <person name="Brown C.T."/>
            <person name="Hug L.A."/>
            <person name="Sharon I."/>
            <person name="Castelle C.J."/>
            <person name="Probst A.J."/>
            <person name="Thomas B.C."/>
            <person name="Singh A."/>
            <person name="Wilkins M.J."/>
            <person name="Karaoz U."/>
            <person name="Brodie E.L."/>
            <person name="Williams K.H."/>
            <person name="Hubbard S.S."/>
            <person name="Banfield J.F."/>
        </authorList>
    </citation>
    <scope>NUCLEOTIDE SEQUENCE [LARGE SCALE GENOMIC DNA]</scope>
</reference>
<dbReference type="InterPro" id="IPR008144">
    <property type="entry name" value="Guanylate_kin-like_dom"/>
</dbReference>
<evidence type="ECO:0000256" key="2">
    <source>
        <dbReference type="ARBA" id="ARBA00020953"/>
    </source>
</evidence>
<dbReference type="PROSITE" id="PS50052">
    <property type="entry name" value="GUANYLATE_KINASE_2"/>
    <property type="match status" value="1"/>
</dbReference>
<evidence type="ECO:0000256" key="8">
    <source>
        <dbReference type="HAMAP-Rule" id="MF_00195"/>
    </source>
</evidence>
<comment type="similarity">
    <text evidence="1 8 9">Belongs to the TRAFAC class TrmE-Era-EngA-EngB-Septin-like GTPase superfamily. EngA (Der) GTPase family.</text>
</comment>
<evidence type="ECO:0000313" key="13">
    <source>
        <dbReference type="Proteomes" id="UP000178347"/>
    </source>
</evidence>
<dbReference type="CDD" id="cd01895">
    <property type="entry name" value="EngA2"/>
    <property type="match status" value="1"/>
</dbReference>
<dbReference type="HAMAP" id="MF_00195">
    <property type="entry name" value="GTPase_Der"/>
    <property type="match status" value="1"/>
</dbReference>
<evidence type="ECO:0000313" key="12">
    <source>
        <dbReference type="EMBL" id="OGH75714.1"/>
    </source>
</evidence>
<dbReference type="GO" id="GO:0005525">
    <property type="term" value="F:GTP binding"/>
    <property type="evidence" value="ECO:0007669"/>
    <property type="project" value="UniProtKB-UniRule"/>
</dbReference>
<protein>
    <recommendedName>
        <fullName evidence="2 8">GTPase Der</fullName>
    </recommendedName>
    <alternativeName>
        <fullName evidence="7 8">GTP-binding protein EngA</fullName>
    </alternativeName>
</protein>
<evidence type="ECO:0000259" key="10">
    <source>
        <dbReference type="PROSITE" id="PS50052"/>
    </source>
</evidence>
<keyword evidence="4" id="KW-0677">Repeat</keyword>
<dbReference type="InterPro" id="IPR006073">
    <property type="entry name" value="GTP-bd"/>
</dbReference>
<comment type="caution">
    <text evidence="12">The sequence shown here is derived from an EMBL/GenBank/DDBJ whole genome shotgun (WGS) entry which is preliminary data.</text>
</comment>
<evidence type="ECO:0000256" key="6">
    <source>
        <dbReference type="ARBA" id="ARBA00023134"/>
    </source>
</evidence>
<comment type="subunit">
    <text evidence="8">Associates with the 50S ribosomal subunit.</text>
</comment>
<dbReference type="NCBIfam" id="TIGR00231">
    <property type="entry name" value="small_GTP"/>
    <property type="match status" value="2"/>
</dbReference>
<dbReference type="InterPro" id="IPR031166">
    <property type="entry name" value="G_ENGA"/>
</dbReference>
<dbReference type="Pfam" id="PF01926">
    <property type="entry name" value="MMR_HSR1"/>
    <property type="match status" value="2"/>
</dbReference>
<dbReference type="CDD" id="cd01894">
    <property type="entry name" value="EngA1"/>
    <property type="match status" value="1"/>
</dbReference>